<dbReference type="Proteomes" id="UP000017170">
    <property type="component" value="Unassembled WGS sequence"/>
</dbReference>
<dbReference type="AlphaFoldDB" id="U6SPQ6"/>
<name>U6SPQ6_9BACI</name>
<accession>U6SPQ6</accession>
<gene>
    <name evidence="1" type="ORF">A33I_11875</name>
</gene>
<proteinExistence type="predicted"/>
<protein>
    <submittedName>
        <fullName evidence="1">Uncharacterized protein</fullName>
    </submittedName>
</protein>
<organism evidence="1 2">
    <name type="scientific">Alkalihalophilus marmarensis DSM 21297</name>
    <dbReference type="NCBI Taxonomy" id="1188261"/>
    <lineage>
        <taxon>Bacteria</taxon>
        <taxon>Bacillati</taxon>
        <taxon>Bacillota</taxon>
        <taxon>Bacilli</taxon>
        <taxon>Bacillales</taxon>
        <taxon>Bacillaceae</taxon>
        <taxon>Alkalihalophilus</taxon>
    </lineage>
</organism>
<keyword evidence="2" id="KW-1185">Reference proteome</keyword>
<dbReference type="EMBL" id="ATAE01000026">
    <property type="protein sequence ID" value="ERN53327.1"/>
    <property type="molecule type" value="Genomic_DNA"/>
</dbReference>
<reference evidence="1 2" key="1">
    <citation type="journal article" date="2013" name="Genome Announc.">
        <title>Genome Sequence of the Extreme Obligate Alkaliphile Bacillus marmarensis Strain DSM 21297.</title>
        <authorList>
            <person name="Wernick D.G."/>
            <person name="Choi K.Y."/>
            <person name="Tat C.A."/>
            <person name="Lafontaine Rivera J.G."/>
            <person name="Liao J.C."/>
        </authorList>
    </citation>
    <scope>NUCLEOTIDE SEQUENCE [LARGE SCALE GENOMIC DNA]</scope>
    <source>
        <strain evidence="1 2">DSM 21297</strain>
    </source>
</reference>
<comment type="caution">
    <text evidence="1">The sequence shown here is derived from an EMBL/GenBank/DDBJ whole genome shotgun (WGS) entry which is preliminary data.</text>
</comment>
<dbReference type="RefSeq" id="WP_022628094.1">
    <property type="nucleotide sequence ID" value="NZ_ATAE01000026.1"/>
</dbReference>
<sequence>MQHRNRNQTETKAFVHESGNSDVDVTVNIDTSALAYAFACYLFADGRLDQNQYRTMVREMDRQFRRRGYKTSKEDHNAPLIRPWAF</sequence>
<dbReference type="PATRIC" id="fig|1188261.3.peg.1814"/>
<evidence type="ECO:0000313" key="2">
    <source>
        <dbReference type="Proteomes" id="UP000017170"/>
    </source>
</evidence>
<evidence type="ECO:0000313" key="1">
    <source>
        <dbReference type="EMBL" id="ERN53327.1"/>
    </source>
</evidence>